<gene>
    <name evidence="6" type="ORF">C8034_v005117</name>
</gene>
<evidence type="ECO:0000256" key="1">
    <source>
        <dbReference type="ARBA" id="ARBA00023015"/>
    </source>
</evidence>
<dbReference type="PROSITE" id="PS51516">
    <property type="entry name" value="SOX_C"/>
    <property type="match status" value="1"/>
</dbReference>
<feature type="compositionally biased region" description="Polar residues" evidence="4">
    <location>
        <begin position="510"/>
        <end position="524"/>
    </location>
</feature>
<dbReference type="AlphaFoldDB" id="A0A4V3I279"/>
<feature type="compositionally biased region" description="Polar residues" evidence="4">
    <location>
        <begin position="23"/>
        <end position="33"/>
    </location>
</feature>
<sequence>MTEVAHHHNIQPPSFGYEAAGHGQTSSISSPSHQLYAAEHNPKAPQYHYPPPTKFVPRVAPTQEQNGSVQPPMDHAPSHDGATSMLPPSDQLYATKHIPKAPQYHYPLPTKFVPQAAPSHEQNGSVQPPTDHVSLHNRATSVPPPSDQLLAQSNIPEAPQYRFSPPPESIPRAAHSHEQQDDHVQPPTDNAHFDNKDSAGPSPKNQVLLPDQKGSLPFQADQASSDDESSSAPPLEDHASSKDRDDSATATSEEIYANDDDIREPTNNHHLQPSVSQVAFSQDHNKPAARLADHPSYRQNITLPPSSDQPYVNNYNYAPEPIPYHYPRPHGLQAAPWQYQNCYVPVPPEQSHAMYRGPGPTYYEDPSYPPQPPQPPQPPVHQGPPVYYQHDFNLGAVNFFSGLQNFVPEPPTHHYHPPQPTQPPVHQGPPVYYQHGFNLGAVNFFSGSQNFIPEPPTHHYHPPQQFGPSWNNNNNTTAMPHSSYYETTNYPVAGQSTVQSMQPPEGSVESVDTSRNAPMTIRSF</sequence>
<dbReference type="EMBL" id="QAPF01000237">
    <property type="protein sequence ID" value="TEA12745.1"/>
    <property type="molecule type" value="Genomic_DNA"/>
</dbReference>
<evidence type="ECO:0000313" key="7">
    <source>
        <dbReference type="Proteomes" id="UP000295604"/>
    </source>
</evidence>
<dbReference type="InterPro" id="IPR021934">
    <property type="entry name" value="Sox_C"/>
</dbReference>
<accession>A0A4V3I279</accession>
<evidence type="ECO:0000256" key="4">
    <source>
        <dbReference type="SAM" id="MobiDB-lite"/>
    </source>
</evidence>
<feature type="region of interest" description="Disordered" evidence="4">
    <location>
        <begin position="353"/>
        <end position="383"/>
    </location>
</feature>
<feature type="region of interest" description="Disordered" evidence="4">
    <location>
        <begin position="277"/>
        <end position="308"/>
    </location>
</feature>
<keyword evidence="1" id="KW-0805">Transcription regulation</keyword>
<feature type="domain" description="Sox C-terminal" evidence="5">
    <location>
        <begin position="116"/>
        <end position="249"/>
    </location>
</feature>
<feature type="region of interest" description="Disordered" evidence="4">
    <location>
        <begin position="1"/>
        <end position="87"/>
    </location>
</feature>
<proteinExistence type="predicted"/>
<evidence type="ECO:0000256" key="2">
    <source>
        <dbReference type="ARBA" id="ARBA00023163"/>
    </source>
</evidence>
<feature type="compositionally biased region" description="Pro residues" evidence="4">
    <location>
        <begin position="417"/>
        <end position="427"/>
    </location>
</feature>
<evidence type="ECO:0000313" key="6">
    <source>
        <dbReference type="EMBL" id="TEA12745.1"/>
    </source>
</evidence>
<keyword evidence="7" id="KW-1185">Reference proteome</keyword>
<protein>
    <recommendedName>
        <fullName evidence="5">Sox C-terminal domain-containing protein</fullName>
    </recommendedName>
</protein>
<feature type="compositionally biased region" description="Basic and acidic residues" evidence="4">
    <location>
        <begin position="235"/>
        <end position="247"/>
    </location>
</feature>
<organism evidence="6 7">
    <name type="scientific">Colletotrichum sidae</name>
    <dbReference type="NCBI Taxonomy" id="1347389"/>
    <lineage>
        <taxon>Eukaryota</taxon>
        <taxon>Fungi</taxon>
        <taxon>Dikarya</taxon>
        <taxon>Ascomycota</taxon>
        <taxon>Pezizomycotina</taxon>
        <taxon>Sordariomycetes</taxon>
        <taxon>Hypocreomycetidae</taxon>
        <taxon>Glomerellales</taxon>
        <taxon>Glomerellaceae</taxon>
        <taxon>Colletotrichum</taxon>
        <taxon>Colletotrichum orbiculare species complex</taxon>
    </lineage>
</organism>
<feature type="compositionally biased region" description="Polar residues" evidence="4">
    <location>
        <begin position="466"/>
        <end position="502"/>
    </location>
</feature>
<evidence type="ECO:0000256" key="3">
    <source>
        <dbReference type="ARBA" id="ARBA00023242"/>
    </source>
</evidence>
<feature type="compositionally biased region" description="Basic and acidic residues" evidence="4">
    <location>
        <begin position="283"/>
        <end position="296"/>
    </location>
</feature>
<feature type="compositionally biased region" description="Pro residues" evidence="4">
    <location>
        <begin position="367"/>
        <end position="382"/>
    </location>
</feature>
<feature type="region of interest" description="Disordered" evidence="4">
    <location>
        <begin position="107"/>
        <end position="250"/>
    </location>
</feature>
<keyword evidence="3" id="KW-0539">Nucleus</keyword>
<feature type="compositionally biased region" description="Basic and acidic residues" evidence="4">
    <location>
        <begin position="175"/>
        <end position="184"/>
    </location>
</feature>
<keyword evidence="2" id="KW-0804">Transcription</keyword>
<comment type="caution">
    <text evidence="6">The sequence shown here is derived from an EMBL/GenBank/DDBJ whole genome shotgun (WGS) entry which is preliminary data.</text>
</comment>
<reference evidence="6 7" key="1">
    <citation type="submission" date="2018-11" db="EMBL/GenBank/DDBJ databases">
        <title>Genome sequence and assembly of Colletotrichum sidae.</title>
        <authorList>
            <person name="Gan P."/>
            <person name="Shirasu K."/>
        </authorList>
    </citation>
    <scope>NUCLEOTIDE SEQUENCE [LARGE SCALE GENOMIC DNA]</scope>
    <source>
        <strain evidence="6 7">CBS 518.97</strain>
    </source>
</reference>
<feature type="region of interest" description="Disordered" evidence="4">
    <location>
        <begin position="408"/>
        <end position="428"/>
    </location>
</feature>
<feature type="compositionally biased region" description="Polar residues" evidence="4">
    <location>
        <begin position="297"/>
        <end position="308"/>
    </location>
</feature>
<evidence type="ECO:0000259" key="5">
    <source>
        <dbReference type="PROSITE" id="PS51516"/>
    </source>
</evidence>
<name>A0A4V3I279_9PEZI</name>
<dbReference type="Proteomes" id="UP000295604">
    <property type="component" value="Unassembled WGS sequence"/>
</dbReference>
<feature type="region of interest" description="Disordered" evidence="4">
    <location>
        <begin position="456"/>
        <end position="524"/>
    </location>
</feature>